<proteinExistence type="predicted"/>
<comment type="caution">
    <text evidence="1">The sequence shown here is derived from an EMBL/GenBank/DDBJ whole genome shotgun (WGS) entry which is preliminary data.</text>
</comment>
<evidence type="ECO:0000313" key="2">
    <source>
        <dbReference type="Proteomes" id="UP001140234"/>
    </source>
</evidence>
<reference evidence="1" key="1">
    <citation type="submission" date="2022-07" db="EMBL/GenBank/DDBJ databases">
        <title>Phylogenomic reconstructions and comparative analyses of Kickxellomycotina fungi.</title>
        <authorList>
            <person name="Reynolds N.K."/>
            <person name="Stajich J.E."/>
            <person name="Barry K."/>
            <person name="Grigoriev I.V."/>
            <person name="Crous P."/>
            <person name="Smith M.E."/>
        </authorList>
    </citation>
    <scope>NUCLEOTIDE SEQUENCE</scope>
    <source>
        <strain evidence="1">CBS 109366</strain>
    </source>
</reference>
<organism evidence="1 2">
    <name type="scientific">Coemansia nantahalensis</name>
    <dbReference type="NCBI Taxonomy" id="2789366"/>
    <lineage>
        <taxon>Eukaryota</taxon>
        <taxon>Fungi</taxon>
        <taxon>Fungi incertae sedis</taxon>
        <taxon>Zoopagomycota</taxon>
        <taxon>Kickxellomycotina</taxon>
        <taxon>Kickxellomycetes</taxon>
        <taxon>Kickxellales</taxon>
        <taxon>Kickxellaceae</taxon>
        <taxon>Coemansia</taxon>
    </lineage>
</organism>
<protein>
    <submittedName>
        <fullName evidence="1">Uncharacterized protein</fullName>
    </submittedName>
</protein>
<gene>
    <name evidence="1" type="ORF">IWQ57_006265</name>
</gene>
<feature type="non-terminal residue" evidence="1">
    <location>
        <position position="302"/>
    </location>
</feature>
<sequence>MPTILLHRPGDGFALGAPFTTLMISLNSVSAALSMLTLALASWCALRLRRAHSDWHRCRTVSLLSVSSFCYSACQLLLASQPEYTASQALVKTCLFCATLSAVLSGFLVAGAVGADMAVRFGLRSFGLAQRLAGYWDVGGVACALLISQLALYIFGDLAWTGSAIVAAHSQPSFAVAVWMAESAWVALSLVAAAAFVGYAALKAHKATRFARSCTNGPQWTALGTAESIRSRVAISLCYVAAFAVSRVWKLAFYAGGAHHAWLFSAASIGEALFPVLVLPVFGVDIGLNMRRVGMSGWLAAS</sequence>
<accession>A0ACC1JKG4</accession>
<dbReference type="EMBL" id="JANBUJ010003458">
    <property type="protein sequence ID" value="KAJ2760599.1"/>
    <property type="molecule type" value="Genomic_DNA"/>
</dbReference>
<name>A0ACC1JKG4_9FUNG</name>
<dbReference type="Proteomes" id="UP001140234">
    <property type="component" value="Unassembled WGS sequence"/>
</dbReference>
<evidence type="ECO:0000313" key="1">
    <source>
        <dbReference type="EMBL" id="KAJ2760599.1"/>
    </source>
</evidence>
<keyword evidence="2" id="KW-1185">Reference proteome</keyword>